<comment type="similarity">
    <text evidence="2 6">Belongs to the cytochrome P450 family.</text>
</comment>
<dbReference type="Gene3D" id="1.10.630.10">
    <property type="entry name" value="Cytochrome P450"/>
    <property type="match status" value="1"/>
</dbReference>
<dbReference type="InterPro" id="IPR001128">
    <property type="entry name" value="Cyt_P450"/>
</dbReference>
<dbReference type="AlphaFoldDB" id="A0A1X2H0M6"/>
<dbReference type="PANTHER" id="PTHR24305:SF166">
    <property type="entry name" value="CYTOCHROME P450 12A4, MITOCHONDRIAL-RELATED"/>
    <property type="match status" value="1"/>
</dbReference>
<keyword evidence="6" id="KW-0503">Monooxygenase</keyword>
<dbReference type="InterPro" id="IPR002401">
    <property type="entry name" value="Cyt_P450_E_grp-I"/>
</dbReference>
<dbReference type="PANTHER" id="PTHR24305">
    <property type="entry name" value="CYTOCHROME P450"/>
    <property type="match status" value="1"/>
</dbReference>
<evidence type="ECO:0000256" key="1">
    <source>
        <dbReference type="ARBA" id="ARBA00001971"/>
    </source>
</evidence>
<dbReference type="Pfam" id="PF00067">
    <property type="entry name" value="p450"/>
    <property type="match status" value="1"/>
</dbReference>
<feature type="binding site" description="axial binding residue" evidence="5">
    <location>
        <position position="480"/>
    </location>
    <ligand>
        <name>heme</name>
        <dbReference type="ChEBI" id="CHEBI:30413"/>
    </ligand>
    <ligandPart>
        <name>Fe</name>
        <dbReference type="ChEBI" id="CHEBI:18248"/>
    </ligandPart>
</feature>
<keyword evidence="8" id="KW-1185">Reference proteome</keyword>
<proteinExistence type="inferred from homology"/>
<comment type="cofactor">
    <cofactor evidence="1 5">
        <name>heme</name>
        <dbReference type="ChEBI" id="CHEBI:30413"/>
    </cofactor>
</comment>
<dbReference type="GO" id="GO:0016705">
    <property type="term" value="F:oxidoreductase activity, acting on paired donors, with incorporation or reduction of molecular oxygen"/>
    <property type="evidence" value="ECO:0007669"/>
    <property type="project" value="InterPro"/>
</dbReference>
<sequence length="537" mass="60841">MEEYKHSLITKSFDQLDHLKDLLATLTDRVKDRLPEGEYPASKDVVKVVAAGVAGYVVISKLYTAYFGPLASLPGPTLLKFVPYRWVVSDKPQGTSYKPVQQWYRQYGTVYRLGPNSIAVSDKEMIKEALVTDVIPKGPGYEKLRNESANMFNMTNPHEHKQRRRVLSPAFSVKYLNSLEPYMVSTTEALLQRIDSDIKATKQADGYGTTDIWVLLQCLALDVIGETAFGSTFHMLENSQHFVPLTISKLMKYSSFLVTHPFIGALRTAFSVSQSLTQIRRLGEFMTQIIQARIDAGEAGRRDDILQILIDSQKALDKDDRLSIPAIANETILFLVAGSETTSNTTGFAFIRLLEKPDQLAKLRAEIDAVPLEPGQNVFRHEQLKELPYLNAVIHETLRIDSIATDGLERRLAKDTVLGGRVMVPKGTIVNLGIYHAHMNPEYWPEPLEFLPERWIDEDNKFNAKDKDAFYPFSLGPRNCIGKGFAMQEMRLAIATLVKHYDFKPIPQELEDAKDKRQFITLQVAKNSFRARIKRRD</sequence>
<evidence type="ECO:0000256" key="2">
    <source>
        <dbReference type="ARBA" id="ARBA00010617"/>
    </source>
</evidence>
<accession>A0A1X2H0M6</accession>
<evidence type="ECO:0000313" key="8">
    <source>
        <dbReference type="Proteomes" id="UP000242180"/>
    </source>
</evidence>
<dbReference type="Proteomes" id="UP000242180">
    <property type="component" value="Unassembled WGS sequence"/>
</dbReference>
<dbReference type="GO" id="GO:0005506">
    <property type="term" value="F:iron ion binding"/>
    <property type="evidence" value="ECO:0007669"/>
    <property type="project" value="InterPro"/>
</dbReference>
<evidence type="ECO:0000256" key="3">
    <source>
        <dbReference type="ARBA" id="ARBA00022723"/>
    </source>
</evidence>
<dbReference type="EMBL" id="MCGN01000011">
    <property type="protein sequence ID" value="ORY90987.1"/>
    <property type="molecule type" value="Genomic_DNA"/>
</dbReference>
<evidence type="ECO:0000256" key="5">
    <source>
        <dbReference type="PIRSR" id="PIRSR602401-1"/>
    </source>
</evidence>
<comment type="caution">
    <text evidence="7">The sequence shown here is derived from an EMBL/GenBank/DDBJ whole genome shotgun (WGS) entry which is preliminary data.</text>
</comment>
<keyword evidence="3 5" id="KW-0479">Metal-binding</keyword>
<dbReference type="InterPro" id="IPR050121">
    <property type="entry name" value="Cytochrome_P450_monoxygenase"/>
</dbReference>
<dbReference type="OMA" id="GPWYAPL"/>
<gene>
    <name evidence="7" type="ORF">BCR43DRAFT_498302</name>
</gene>
<dbReference type="OrthoDB" id="1470350at2759"/>
<dbReference type="STRING" id="13706.A0A1X2H0M6"/>
<keyword evidence="5 6" id="KW-0349">Heme</keyword>
<protein>
    <submittedName>
        <fullName evidence="7">Cytochrome P450</fullName>
    </submittedName>
</protein>
<dbReference type="PROSITE" id="PS00086">
    <property type="entry name" value="CYTOCHROME_P450"/>
    <property type="match status" value="1"/>
</dbReference>
<dbReference type="InterPro" id="IPR036396">
    <property type="entry name" value="Cyt_P450_sf"/>
</dbReference>
<reference evidence="7 8" key="1">
    <citation type="submission" date="2016-07" db="EMBL/GenBank/DDBJ databases">
        <title>Pervasive Adenine N6-methylation of Active Genes in Fungi.</title>
        <authorList>
            <consortium name="DOE Joint Genome Institute"/>
            <person name="Mondo S.J."/>
            <person name="Dannebaum R.O."/>
            <person name="Kuo R.C."/>
            <person name="Labutti K."/>
            <person name="Haridas S."/>
            <person name="Kuo A."/>
            <person name="Salamov A."/>
            <person name="Ahrendt S.R."/>
            <person name="Lipzen A."/>
            <person name="Sullivan W."/>
            <person name="Andreopoulos W.B."/>
            <person name="Clum A."/>
            <person name="Lindquist E."/>
            <person name="Daum C."/>
            <person name="Ramamoorthy G.K."/>
            <person name="Gryganskyi A."/>
            <person name="Culley D."/>
            <person name="Magnuson J.K."/>
            <person name="James T.Y."/>
            <person name="O'Malley M.A."/>
            <person name="Stajich J.E."/>
            <person name="Spatafora J.W."/>
            <person name="Visel A."/>
            <person name="Grigoriev I.V."/>
        </authorList>
    </citation>
    <scope>NUCLEOTIDE SEQUENCE [LARGE SCALE GENOMIC DNA]</scope>
    <source>
        <strain evidence="7 8">NRRL 2496</strain>
    </source>
</reference>
<evidence type="ECO:0000313" key="7">
    <source>
        <dbReference type="EMBL" id="ORY90987.1"/>
    </source>
</evidence>
<keyword evidence="6" id="KW-0560">Oxidoreductase</keyword>
<dbReference type="SUPFAM" id="SSF48264">
    <property type="entry name" value="Cytochrome P450"/>
    <property type="match status" value="1"/>
</dbReference>
<dbReference type="InParanoid" id="A0A1X2H0M6"/>
<dbReference type="PRINTS" id="PR00385">
    <property type="entry name" value="P450"/>
</dbReference>
<evidence type="ECO:0000256" key="6">
    <source>
        <dbReference type="RuleBase" id="RU000461"/>
    </source>
</evidence>
<dbReference type="GO" id="GO:0004497">
    <property type="term" value="F:monooxygenase activity"/>
    <property type="evidence" value="ECO:0007669"/>
    <property type="project" value="UniProtKB-KW"/>
</dbReference>
<organism evidence="7 8">
    <name type="scientific">Syncephalastrum racemosum</name>
    <name type="common">Filamentous fungus</name>
    <dbReference type="NCBI Taxonomy" id="13706"/>
    <lineage>
        <taxon>Eukaryota</taxon>
        <taxon>Fungi</taxon>
        <taxon>Fungi incertae sedis</taxon>
        <taxon>Mucoromycota</taxon>
        <taxon>Mucoromycotina</taxon>
        <taxon>Mucoromycetes</taxon>
        <taxon>Mucorales</taxon>
        <taxon>Syncephalastraceae</taxon>
        <taxon>Syncephalastrum</taxon>
    </lineage>
</organism>
<dbReference type="GO" id="GO:0020037">
    <property type="term" value="F:heme binding"/>
    <property type="evidence" value="ECO:0007669"/>
    <property type="project" value="InterPro"/>
</dbReference>
<dbReference type="PRINTS" id="PR00463">
    <property type="entry name" value="EP450I"/>
</dbReference>
<keyword evidence="4 5" id="KW-0408">Iron</keyword>
<evidence type="ECO:0000256" key="4">
    <source>
        <dbReference type="ARBA" id="ARBA00023004"/>
    </source>
</evidence>
<dbReference type="InterPro" id="IPR017972">
    <property type="entry name" value="Cyt_P450_CS"/>
</dbReference>
<name>A0A1X2H0M6_SYNRA</name>